<accession>A0ACC2VQZ3</accession>
<evidence type="ECO:0000313" key="1">
    <source>
        <dbReference type="EMBL" id="KAJ9101509.1"/>
    </source>
</evidence>
<sequence length="92" mass="10422">MCWQWNTKTKKCIPKDCEAPEPDCDDWEDSTQCCHHKPTPSKKAENGYGTGYGTGYKRDLTMAKARLQDVDQTAFESDEVDATFCPAPLKAW</sequence>
<evidence type="ECO:0000313" key="2">
    <source>
        <dbReference type="Proteomes" id="UP001241377"/>
    </source>
</evidence>
<name>A0ACC2VQZ3_9TREE</name>
<comment type="caution">
    <text evidence="1">The sequence shown here is derived from an EMBL/GenBank/DDBJ whole genome shotgun (WGS) entry which is preliminary data.</text>
</comment>
<organism evidence="1 2">
    <name type="scientific">Naganishia cerealis</name>
    <dbReference type="NCBI Taxonomy" id="610337"/>
    <lineage>
        <taxon>Eukaryota</taxon>
        <taxon>Fungi</taxon>
        <taxon>Dikarya</taxon>
        <taxon>Basidiomycota</taxon>
        <taxon>Agaricomycotina</taxon>
        <taxon>Tremellomycetes</taxon>
        <taxon>Filobasidiales</taxon>
        <taxon>Filobasidiaceae</taxon>
        <taxon>Naganishia</taxon>
    </lineage>
</organism>
<gene>
    <name evidence="1" type="ORF">QFC19_005162</name>
</gene>
<keyword evidence="2" id="KW-1185">Reference proteome</keyword>
<dbReference type="Proteomes" id="UP001241377">
    <property type="component" value="Unassembled WGS sequence"/>
</dbReference>
<dbReference type="EMBL" id="JASBWR010000057">
    <property type="protein sequence ID" value="KAJ9101509.1"/>
    <property type="molecule type" value="Genomic_DNA"/>
</dbReference>
<reference evidence="1" key="1">
    <citation type="submission" date="2023-04" db="EMBL/GenBank/DDBJ databases">
        <title>Draft Genome sequencing of Naganishia species isolated from polar environments using Oxford Nanopore Technology.</title>
        <authorList>
            <person name="Leo P."/>
            <person name="Venkateswaran K."/>
        </authorList>
    </citation>
    <scope>NUCLEOTIDE SEQUENCE</scope>
    <source>
        <strain evidence="1">MNA-CCFEE 5261</strain>
    </source>
</reference>
<proteinExistence type="predicted"/>
<protein>
    <submittedName>
        <fullName evidence="1">Uncharacterized protein</fullName>
    </submittedName>
</protein>